<evidence type="ECO:0000256" key="4">
    <source>
        <dbReference type="ARBA" id="ARBA00023163"/>
    </source>
</evidence>
<organism evidence="7 8">
    <name type="scientific">Prauserella oleivorans</name>
    <dbReference type="NCBI Taxonomy" id="1478153"/>
    <lineage>
        <taxon>Bacteria</taxon>
        <taxon>Bacillati</taxon>
        <taxon>Actinomycetota</taxon>
        <taxon>Actinomycetes</taxon>
        <taxon>Pseudonocardiales</taxon>
        <taxon>Pseudonocardiaceae</taxon>
        <taxon>Prauserella</taxon>
    </lineage>
</organism>
<dbReference type="PANTHER" id="PTHR30055">
    <property type="entry name" value="HTH-TYPE TRANSCRIPTIONAL REGULATOR RUTR"/>
    <property type="match status" value="1"/>
</dbReference>
<dbReference type="PROSITE" id="PS50977">
    <property type="entry name" value="HTH_TETR_2"/>
    <property type="match status" value="1"/>
</dbReference>
<gene>
    <name evidence="7" type="ORF">ACFS2C_16605</name>
</gene>
<feature type="domain" description="HTH tetR-type" evidence="6">
    <location>
        <begin position="1"/>
        <end position="61"/>
    </location>
</feature>
<sequence>MGHREDLLAAARRLLEDKGYAHITTRELVAASGTNLASIGYHFGSKAGLLNEAIGAVFEEWTEQIARLAMADPTASPVERGHVTWAAWLGSLPGKRKLLLSFVEALAQAERTPRLREQFAELYGRCRSRVAGLVADSLGDGTSSDDPRCQALASFVIAVCDGLAVQWLLDPERAPTAEEFVGGLSALWSASFPPHGKSPDDPA</sequence>
<keyword evidence="3 5" id="KW-0238">DNA-binding</keyword>
<feature type="DNA-binding region" description="H-T-H motif" evidence="5">
    <location>
        <begin position="24"/>
        <end position="43"/>
    </location>
</feature>
<dbReference type="InterPro" id="IPR039538">
    <property type="entry name" value="BetI_C"/>
</dbReference>
<dbReference type="SUPFAM" id="SSF48498">
    <property type="entry name" value="Tetracyclin repressor-like, C-terminal domain"/>
    <property type="match status" value="1"/>
</dbReference>
<protein>
    <submittedName>
        <fullName evidence="7">TetR/AcrR family transcriptional regulator</fullName>
    </submittedName>
</protein>
<evidence type="ECO:0000313" key="8">
    <source>
        <dbReference type="Proteomes" id="UP001597478"/>
    </source>
</evidence>
<dbReference type="Pfam" id="PF13977">
    <property type="entry name" value="TetR_C_6"/>
    <property type="match status" value="1"/>
</dbReference>
<dbReference type="InterPro" id="IPR001647">
    <property type="entry name" value="HTH_TetR"/>
</dbReference>
<reference evidence="8" key="1">
    <citation type="journal article" date="2019" name="Int. J. Syst. Evol. Microbiol.">
        <title>The Global Catalogue of Microorganisms (GCM) 10K type strain sequencing project: providing services to taxonomists for standard genome sequencing and annotation.</title>
        <authorList>
            <consortium name="The Broad Institute Genomics Platform"/>
            <consortium name="The Broad Institute Genome Sequencing Center for Infectious Disease"/>
            <person name="Wu L."/>
            <person name="Ma J."/>
        </authorList>
    </citation>
    <scope>NUCLEOTIDE SEQUENCE [LARGE SCALE GENOMIC DNA]</scope>
    <source>
        <strain evidence="8">IBRC-M 10906</strain>
    </source>
</reference>
<keyword evidence="4" id="KW-0804">Transcription</keyword>
<comment type="caution">
    <text evidence="7">The sequence shown here is derived from an EMBL/GenBank/DDBJ whole genome shotgun (WGS) entry which is preliminary data.</text>
</comment>
<dbReference type="SUPFAM" id="SSF46689">
    <property type="entry name" value="Homeodomain-like"/>
    <property type="match status" value="1"/>
</dbReference>
<evidence type="ECO:0000313" key="7">
    <source>
        <dbReference type="EMBL" id="MFD2801014.1"/>
    </source>
</evidence>
<keyword evidence="8" id="KW-1185">Reference proteome</keyword>
<evidence type="ECO:0000256" key="2">
    <source>
        <dbReference type="ARBA" id="ARBA00023015"/>
    </source>
</evidence>
<dbReference type="Pfam" id="PF00440">
    <property type="entry name" value="TetR_N"/>
    <property type="match status" value="1"/>
</dbReference>
<dbReference type="PRINTS" id="PR00455">
    <property type="entry name" value="HTHTETR"/>
</dbReference>
<accession>A0ABW5WCY0</accession>
<keyword evidence="2" id="KW-0805">Transcription regulation</keyword>
<dbReference type="Proteomes" id="UP001597478">
    <property type="component" value="Unassembled WGS sequence"/>
</dbReference>
<evidence type="ECO:0000256" key="3">
    <source>
        <dbReference type="ARBA" id="ARBA00023125"/>
    </source>
</evidence>
<name>A0ABW5WCY0_9PSEU</name>
<evidence type="ECO:0000256" key="5">
    <source>
        <dbReference type="PROSITE-ProRule" id="PRU00335"/>
    </source>
</evidence>
<proteinExistence type="predicted"/>
<dbReference type="InterPro" id="IPR009057">
    <property type="entry name" value="Homeodomain-like_sf"/>
</dbReference>
<evidence type="ECO:0000256" key="1">
    <source>
        <dbReference type="ARBA" id="ARBA00022491"/>
    </source>
</evidence>
<keyword evidence="1" id="KW-0678">Repressor</keyword>
<dbReference type="InterPro" id="IPR036271">
    <property type="entry name" value="Tet_transcr_reg_TetR-rel_C_sf"/>
</dbReference>
<dbReference type="PANTHER" id="PTHR30055:SF219">
    <property type="entry name" value="TRANSCRIPTIONAL REGULATORY PROTEIN"/>
    <property type="match status" value="1"/>
</dbReference>
<dbReference type="InterPro" id="IPR050109">
    <property type="entry name" value="HTH-type_TetR-like_transc_reg"/>
</dbReference>
<dbReference type="EMBL" id="JBHUOF010000021">
    <property type="protein sequence ID" value="MFD2801014.1"/>
    <property type="molecule type" value="Genomic_DNA"/>
</dbReference>
<evidence type="ECO:0000259" key="6">
    <source>
        <dbReference type="PROSITE" id="PS50977"/>
    </source>
</evidence>
<dbReference type="RefSeq" id="WP_377390987.1">
    <property type="nucleotide sequence ID" value="NZ_JBHSAN010000024.1"/>
</dbReference>
<dbReference type="Gene3D" id="1.10.357.10">
    <property type="entry name" value="Tetracycline Repressor, domain 2"/>
    <property type="match status" value="1"/>
</dbReference>